<organism evidence="3 4">
    <name type="scientific">Pleurotus eryngii</name>
    <name type="common">Boletus of the steppes</name>
    <dbReference type="NCBI Taxonomy" id="5323"/>
    <lineage>
        <taxon>Eukaryota</taxon>
        <taxon>Fungi</taxon>
        <taxon>Dikarya</taxon>
        <taxon>Basidiomycota</taxon>
        <taxon>Agaricomycotina</taxon>
        <taxon>Agaricomycetes</taxon>
        <taxon>Agaricomycetidae</taxon>
        <taxon>Agaricales</taxon>
        <taxon>Pleurotineae</taxon>
        <taxon>Pleurotaceae</taxon>
        <taxon>Pleurotus</taxon>
    </lineage>
</organism>
<comment type="similarity">
    <text evidence="1">Belongs to the asteroid family.</text>
</comment>
<accession>A0A9P6DEB9</accession>
<gene>
    <name evidence="3" type="ORF">BDN71DRAFT_1379683</name>
</gene>
<sequence length="824" mass="91092">MGVQGLGKYLRDNRRALAKTISVPQKDAPPTTLVIDGWSFIYALYFDSRLPWVYGGEYAEFSELVKRVVKAWISIGLRVHFVFDGAYPRLKFLTGRLRMEESIIKPSLLYFRTSPTSRVQPRIIPPLIYSNTVQALKQVDAANDNLQLHFADEEGDPYAVELAGRLGGYVVGNDSDFIILNAEGYLGYIPLDEMVWSSVETPDDAPEVDDFGFTPAKPKRKKPEARLDRGLIPPDGNELNLSLSMTAYNPSAFSSHLRVPPSLVPLLGALVGNDYTKHSPLPQQNIQRLFFDRTSTSVQRIERVATALRSVVTASTDRKQKPMRQIGSVMDLIDRAVKALLLRASSMGSTEIDSVIDRVVDSTLQYAIPKHEGSQGPKGLWATDFCALHPPDICPLLPMISRNVIALVEISDAQDGETEEMQRTNQVRAAYLDAYREGVLSPRIMDVLNTATYWPRLPLEHPDIETVAVSIGRVIRSWGYSILDDSVGIEAQSDLAENDSPPNGELDEMSEGSDESELIDVMEEDSDDEEYAASSRVDPLAPLKGALQQLHAPETSSIGTPGAQYGFSSIKAVLQPARPKVVIEHVRRGMHIAEDLVEVPPLSDLTDIFGVNFADKAGLPLPLWPEEDRLAMLFHALKSHNPHVTGLAPDTLLPVLAIRWVIMTLHARALEAPTIHRQGEQWTRQEAKSVLTALLPQSSHSDSNNEPPLVIDRHIQMVAQVSIALESISHFAQILLLHQSLPMTALNYSGRQIHSHLTANQSSEVHVLPVAIWRACEAGLEGSFAEERRSKSRKSKRRVEAQTQVKATTSTASGLFALLVEANA</sequence>
<protein>
    <recommendedName>
        <fullName evidence="5">PIN domain-like protein</fullName>
    </recommendedName>
</protein>
<name>A0A9P6DEB9_PLEER</name>
<dbReference type="PANTHER" id="PTHR15665:SF1">
    <property type="entry name" value="PROTEIN ASTEROID HOMOLOG 1"/>
    <property type="match status" value="1"/>
</dbReference>
<dbReference type="AlphaFoldDB" id="A0A9P6DEB9"/>
<feature type="compositionally biased region" description="Acidic residues" evidence="2">
    <location>
        <begin position="505"/>
        <end position="516"/>
    </location>
</feature>
<dbReference type="InterPro" id="IPR026832">
    <property type="entry name" value="Asteroid"/>
</dbReference>
<dbReference type="Gene3D" id="3.40.50.1010">
    <property type="entry name" value="5'-nuclease"/>
    <property type="match status" value="1"/>
</dbReference>
<comment type="caution">
    <text evidence="3">The sequence shown here is derived from an EMBL/GenBank/DDBJ whole genome shotgun (WGS) entry which is preliminary data.</text>
</comment>
<dbReference type="PANTHER" id="PTHR15665">
    <property type="entry name" value="ASTEROID PROTEIN"/>
    <property type="match status" value="1"/>
</dbReference>
<feature type="region of interest" description="Disordered" evidence="2">
    <location>
        <begin position="206"/>
        <end position="233"/>
    </location>
</feature>
<evidence type="ECO:0000256" key="1">
    <source>
        <dbReference type="ARBA" id="ARBA00007398"/>
    </source>
</evidence>
<dbReference type="InterPro" id="IPR029060">
    <property type="entry name" value="PIN-like_dom_sf"/>
</dbReference>
<dbReference type="OrthoDB" id="25987at2759"/>
<dbReference type="EMBL" id="MU154522">
    <property type="protein sequence ID" value="KAF9501772.1"/>
    <property type="molecule type" value="Genomic_DNA"/>
</dbReference>
<reference evidence="3" key="1">
    <citation type="submission" date="2020-11" db="EMBL/GenBank/DDBJ databases">
        <authorList>
            <consortium name="DOE Joint Genome Institute"/>
            <person name="Ahrendt S."/>
            <person name="Riley R."/>
            <person name="Andreopoulos W."/>
            <person name="Labutti K."/>
            <person name="Pangilinan J."/>
            <person name="Ruiz-Duenas F.J."/>
            <person name="Barrasa J.M."/>
            <person name="Sanchez-Garcia M."/>
            <person name="Camarero S."/>
            <person name="Miyauchi S."/>
            <person name="Serrano A."/>
            <person name="Linde D."/>
            <person name="Babiker R."/>
            <person name="Drula E."/>
            <person name="Ayuso-Fernandez I."/>
            <person name="Pacheco R."/>
            <person name="Padilla G."/>
            <person name="Ferreira P."/>
            <person name="Barriuso J."/>
            <person name="Kellner H."/>
            <person name="Castanera R."/>
            <person name="Alfaro M."/>
            <person name="Ramirez L."/>
            <person name="Pisabarro A.G."/>
            <person name="Kuo A."/>
            <person name="Tritt A."/>
            <person name="Lipzen A."/>
            <person name="He G."/>
            <person name="Yan M."/>
            <person name="Ng V."/>
            <person name="Cullen D."/>
            <person name="Martin F."/>
            <person name="Rosso M.-N."/>
            <person name="Henrissat B."/>
            <person name="Hibbett D."/>
            <person name="Martinez A.T."/>
            <person name="Grigoriev I.V."/>
        </authorList>
    </citation>
    <scope>NUCLEOTIDE SEQUENCE</scope>
    <source>
        <strain evidence="3">ATCC 90797</strain>
    </source>
</reference>
<keyword evidence="4" id="KW-1185">Reference proteome</keyword>
<dbReference type="Proteomes" id="UP000807025">
    <property type="component" value="Unassembled WGS sequence"/>
</dbReference>
<proteinExistence type="inferred from homology"/>
<evidence type="ECO:0008006" key="5">
    <source>
        <dbReference type="Google" id="ProtNLM"/>
    </source>
</evidence>
<evidence type="ECO:0000256" key="2">
    <source>
        <dbReference type="SAM" id="MobiDB-lite"/>
    </source>
</evidence>
<dbReference type="SUPFAM" id="SSF88723">
    <property type="entry name" value="PIN domain-like"/>
    <property type="match status" value="1"/>
</dbReference>
<feature type="region of interest" description="Disordered" evidence="2">
    <location>
        <begin position="493"/>
        <end position="516"/>
    </location>
</feature>
<evidence type="ECO:0000313" key="4">
    <source>
        <dbReference type="Proteomes" id="UP000807025"/>
    </source>
</evidence>
<evidence type="ECO:0000313" key="3">
    <source>
        <dbReference type="EMBL" id="KAF9501772.1"/>
    </source>
</evidence>